<dbReference type="EMBL" id="ML220130">
    <property type="protein sequence ID" value="TGZ79559.1"/>
    <property type="molecule type" value="Genomic_DNA"/>
</dbReference>
<protein>
    <submittedName>
        <fullName evidence="2">Uncharacterized protein</fullName>
    </submittedName>
</protein>
<feature type="region of interest" description="Disordered" evidence="1">
    <location>
        <begin position="367"/>
        <end position="391"/>
    </location>
</feature>
<name>A0A4S2MSE4_9PEZI</name>
<gene>
    <name evidence="2" type="ORF">EX30DRAFT_78222</name>
</gene>
<dbReference type="Proteomes" id="UP000298138">
    <property type="component" value="Unassembled WGS sequence"/>
</dbReference>
<dbReference type="InterPro" id="IPR032675">
    <property type="entry name" value="LRR_dom_sf"/>
</dbReference>
<evidence type="ECO:0000313" key="3">
    <source>
        <dbReference type="Proteomes" id="UP000298138"/>
    </source>
</evidence>
<dbReference type="OrthoDB" id="5395390at2759"/>
<feature type="region of interest" description="Disordered" evidence="1">
    <location>
        <begin position="1"/>
        <end position="26"/>
    </location>
</feature>
<dbReference type="InParanoid" id="A0A4S2MSE4"/>
<accession>A0A4S2MSE4</accession>
<reference evidence="2 3" key="1">
    <citation type="submission" date="2019-04" db="EMBL/GenBank/DDBJ databases">
        <title>Comparative genomics and transcriptomics to analyze fruiting body development in filamentous ascomycetes.</title>
        <authorList>
            <consortium name="DOE Joint Genome Institute"/>
            <person name="Lutkenhaus R."/>
            <person name="Traeger S."/>
            <person name="Breuer J."/>
            <person name="Kuo A."/>
            <person name="Lipzen A."/>
            <person name="Pangilinan J."/>
            <person name="Dilworth D."/>
            <person name="Sandor L."/>
            <person name="Poggeler S."/>
            <person name="Barry K."/>
            <person name="Grigoriev I.V."/>
            <person name="Nowrousian M."/>
        </authorList>
    </citation>
    <scope>NUCLEOTIDE SEQUENCE [LARGE SCALE GENOMIC DNA]</scope>
    <source>
        <strain evidence="2 3">CBS 389.68</strain>
    </source>
</reference>
<sequence length="511" mass="57939">MPTTRSKRPAPTPPSSTRHTRPRTTVPTLTSLPYHILRQIFLHTVPSPPSPPTSPHALLKLAQSHPNLTAPCLNVLYHTPLLEPPSRAFDLLALLRTRPDVAHLIRVLVIPVYPLLERKIPHLGFFPFTEFLKLCTGLKEVWITQAADWPPYRTPTYAVTTRWSFTEELLEAVSPRRLVAWNWDQTFLDILDFDGLEKAHRLPCFQSLARLRFSRFRAAIAGKARPPKNTCHDFALNAARIIGLLPHLTSLELSHSLAINDTFLRALSETHLRLRSLTLMNLNDSTLLGDGIIAEILTTPLCHQLEELEILHCRATNLAFLQCLPKGLTRLRYDGLYFSTSSITTVATVPLYDELFPFFVGPGISIPDTEEEDQNDNDNDDDANDTHTPSLLWPPKLHNLTLLNLRKWSTHSAGSLLRSLTSRANSDLSLDRLELHVILDGSSWRERAAFRDRWEERLVKRFAETGKVLVRVDAQRPGEVQFDEGSFMKGGSVLGKAVDDYEEEEDEDYEE</sequence>
<keyword evidence="3" id="KW-1185">Reference proteome</keyword>
<dbReference type="AlphaFoldDB" id="A0A4S2MSE4"/>
<proteinExistence type="predicted"/>
<evidence type="ECO:0000313" key="2">
    <source>
        <dbReference type="EMBL" id="TGZ79559.1"/>
    </source>
</evidence>
<dbReference type="SUPFAM" id="SSF52047">
    <property type="entry name" value="RNI-like"/>
    <property type="match status" value="1"/>
</dbReference>
<evidence type="ECO:0000256" key="1">
    <source>
        <dbReference type="SAM" id="MobiDB-lite"/>
    </source>
</evidence>
<organism evidence="2 3">
    <name type="scientific">Ascodesmis nigricans</name>
    <dbReference type="NCBI Taxonomy" id="341454"/>
    <lineage>
        <taxon>Eukaryota</taxon>
        <taxon>Fungi</taxon>
        <taxon>Dikarya</taxon>
        <taxon>Ascomycota</taxon>
        <taxon>Pezizomycotina</taxon>
        <taxon>Pezizomycetes</taxon>
        <taxon>Pezizales</taxon>
        <taxon>Ascodesmidaceae</taxon>
        <taxon>Ascodesmis</taxon>
    </lineage>
</organism>
<feature type="compositionally biased region" description="Acidic residues" evidence="1">
    <location>
        <begin position="368"/>
        <end position="383"/>
    </location>
</feature>
<dbReference type="STRING" id="341454.A0A4S2MSE4"/>
<dbReference type="Gene3D" id="3.80.10.10">
    <property type="entry name" value="Ribonuclease Inhibitor"/>
    <property type="match status" value="1"/>
</dbReference>